<comment type="caution">
    <text evidence="2">The sequence shown here is derived from an EMBL/GenBank/DDBJ whole genome shotgun (WGS) entry which is preliminary data.</text>
</comment>
<keyword evidence="4" id="KW-1185">Reference proteome</keyword>
<evidence type="ECO:0000313" key="4">
    <source>
        <dbReference type="Proteomes" id="UP000256817"/>
    </source>
</evidence>
<organism evidence="2 3">
    <name type="scientific">Pectobacterium aquaticum</name>
    <dbReference type="NCBI Taxonomy" id="2204145"/>
    <lineage>
        <taxon>Bacteria</taxon>
        <taxon>Pseudomonadati</taxon>
        <taxon>Pseudomonadota</taxon>
        <taxon>Gammaproteobacteria</taxon>
        <taxon>Enterobacterales</taxon>
        <taxon>Pectobacteriaceae</taxon>
        <taxon>Pectobacterium</taxon>
    </lineage>
</organism>
<gene>
    <name evidence="2" type="ORF">DMB84_006070</name>
    <name evidence="1" type="ORF">DMB85_014055</name>
</gene>
<name>A0AA93AQ82_9GAMM</name>
<dbReference type="Proteomes" id="UP000256817">
    <property type="component" value="Unassembled WGS sequence"/>
</dbReference>
<reference evidence="3 4" key="1">
    <citation type="submission" date="2018-11" db="EMBL/GenBank/DDBJ databases">
        <title>Draft genome sequences of proposed Pectobacterium aquaticum sp. nov. isolated in France from fresh water.</title>
        <authorList>
            <person name="Pedron J."/>
            <person name="Barny M.A."/>
        </authorList>
    </citation>
    <scope>NUCLEOTIDE SEQUENCE [LARGE SCALE GENOMIC DNA]</scope>
    <source>
        <strain evidence="2 3">A127-S21-F16</strain>
        <strain evidence="1 4">A35-S23-M15</strain>
    </source>
</reference>
<dbReference type="EMBL" id="QHJS02000015">
    <property type="protein sequence ID" value="RRO22449.1"/>
    <property type="molecule type" value="Genomic_DNA"/>
</dbReference>
<dbReference type="GeneID" id="93388656"/>
<evidence type="ECO:0000313" key="3">
    <source>
        <dbReference type="Proteomes" id="UP000256540"/>
    </source>
</evidence>
<accession>A0AA93AQ82</accession>
<dbReference type="AlphaFoldDB" id="A0AA93AQ82"/>
<evidence type="ECO:0000313" key="1">
    <source>
        <dbReference type="EMBL" id="RRO07109.1"/>
    </source>
</evidence>
<dbReference type="RefSeq" id="WP_116166365.1">
    <property type="nucleotide sequence ID" value="NZ_QHJS02000015.1"/>
</dbReference>
<sequence length="171" mass="19994">MYDFNTKPFVSRLAILRRDDEFLQCSTIDLIRVVSDIESVLMEATALIRLESELMTAASFMRIRIDDMIEWDDLACMTPDEKSIAWVARQAGEIINLELLPRTFFNKYFADILELGLSVNAALWQHYFNKGLKDAARVHESPNASIWLIDYYLYALSVDVERNWYEGRTFY</sequence>
<dbReference type="EMBL" id="QHJW02000036">
    <property type="protein sequence ID" value="RRO07109.1"/>
    <property type="molecule type" value="Genomic_DNA"/>
</dbReference>
<evidence type="ECO:0000313" key="2">
    <source>
        <dbReference type="EMBL" id="RRO22449.1"/>
    </source>
</evidence>
<proteinExistence type="predicted"/>
<dbReference type="Proteomes" id="UP000256540">
    <property type="component" value="Unassembled WGS sequence"/>
</dbReference>
<protein>
    <submittedName>
        <fullName evidence="2">Uncharacterized protein</fullName>
    </submittedName>
</protein>